<feature type="non-terminal residue" evidence="2">
    <location>
        <position position="1"/>
    </location>
</feature>
<organism evidence="2">
    <name type="scientific">Cuerna arida</name>
    <dbReference type="NCBI Taxonomy" id="1464854"/>
    <lineage>
        <taxon>Eukaryota</taxon>
        <taxon>Metazoa</taxon>
        <taxon>Ecdysozoa</taxon>
        <taxon>Arthropoda</taxon>
        <taxon>Hexapoda</taxon>
        <taxon>Insecta</taxon>
        <taxon>Pterygota</taxon>
        <taxon>Neoptera</taxon>
        <taxon>Paraneoptera</taxon>
        <taxon>Hemiptera</taxon>
        <taxon>Auchenorrhyncha</taxon>
        <taxon>Membracoidea</taxon>
        <taxon>Cicadellidae</taxon>
        <taxon>Cicadellinae</taxon>
        <taxon>Proconiini</taxon>
        <taxon>Cuerna</taxon>
    </lineage>
</organism>
<evidence type="ECO:0000256" key="1">
    <source>
        <dbReference type="SAM" id="MobiDB-lite"/>
    </source>
</evidence>
<dbReference type="AlphaFoldDB" id="A0A1B6FDT5"/>
<reference evidence="2" key="1">
    <citation type="submission" date="2015-11" db="EMBL/GenBank/DDBJ databases">
        <title>De novo transcriptome assembly of four potential Pierce s Disease insect vectors from Arizona vineyards.</title>
        <authorList>
            <person name="Tassone E.E."/>
        </authorList>
    </citation>
    <scope>NUCLEOTIDE SEQUENCE</scope>
</reference>
<sequence length="139" mass="15826">NFTERHKKSGSIHDDNIFTDFNELDQDDTCKGERMEEPVKPSLKERTQHFTSYNDNKLQALNKTPENAKTSGLFPAKSVYSDLSSSGKSLVGKRTYARKKSKKDFKRIKIIMSSDSESSYAPHIKMPLVKEVALCQNHV</sequence>
<accession>A0A1B6FDT5</accession>
<name>A0A1B6FDT5_9HEMI</name>
<evidence type="ECO:0000313" key="2">
    <source>
        <dbReference type="EMBL" id="JAS48362.1"/>
    </source>
</evidence>
<protein>
    <submittedName>
        <fullName evidence="2">Uncharacterized protein</fullName>
    </submittedName>
</protein>
<feature type="non-terminal residue" evidence="2">
    <location>
        <position position="139"/>
    </location>
</feature>
<dbReference type="EMBL" id="GECZ01021407">
    <property type="protein sequence ID" value="JAS48362.1"/>
    <property type="molecule type" value="Transcribed_RNA"/>
</dbReference>
<proteinExistence type="predicted"/>
<feature type="region of interest" description="Disordered" evidence="1">
    <location>
        <begin position="28"/>
        <end position="47"/>
    </location>
</feature>
<gene>
    <name evidence="2" type="ORF">g.4650</name>
</gene>